<name>A0A498IYJ1_MALDO</name>
<dbReference type="Gene3D" id="1.20.1280.50">
    <property type="match status" value="1"/>
</dbReference>
<keyword evidence="3" id="KW-1185">Reference proteome</keyword>
<accession>A0A498IYJ1</accession>
<dbReference type="InterPro" id="IPR001810">
    <property type="entry name" value="F-box_dom"/>
</dbReference>
<dbReference type="InterPro" id="IPR036047">
    <property type="entry name" value="F-box-like_dom_sf"/>
</dbReference>
<dbReference type="Pfam" id="PF12937">
    <property type="entry name" value="F-box-like"/>
    <property type="match status" value="1"/>
</dbReference>
<dbReference type="Proteomes" id="UP000290289">
    <property type="component" value="Chromosome 10"/>
</dbReference>
<dbReference type="OrthoDB" id="101791at2759"/>
<dbReference type="SMART" id="SM00256">
    <property type="entry name" value="FBOX"/>
    <property type="match status" value="1"/>
</dbReference>
<dbReference type="PROSITE" id="PS50181">
    <property type="entry name" value="FBOX"/>
    <property type="match status" value="1"/>
</dbReference>
<dbReference type="PANTHER" id="PTHR47602">
    <property type="entry name" value="F-BOX PROTEIN SKIP22"/>
    <property type="match status" value="1"/>
</dbReference>
<dbReference type="Gramene" id="mRNA:MD10G0149100">
    <property type="protein sequence ID" value="CDS:MD10G0149100.1"/>
    <property type="gene ID" value="MD10G0149100"/>
</dbReference>
<protein>
    <recommendedName>
        <fullName evidence="1">F-box domain-containing protein</fullName>
    </recommendedName>
</protein>
<gene>
    <name evidence="2" type="ORF">DVH24_028714</name>
</gene>
<dbReference type="Gene3D" id="3.40.1000.30">
    <property type="match status" value="1"/>
</dbReference>
<dbReference type="PANTHER" id="PTHR47602:SF2">
    <property type="entry name" value="F-BOX PROTEIN SKIP22"/>
    <property type="match status" value="1"/>
</dbReference>
<dbReference type="EMBL" id="RDQH01000336">
    <property type="protein sequence ID" value="RXH87214.1"/>
    <property type="molecule type" value="Genomic_DNA"/>
</dbReference>
<evidence type="ECO:0000259" key="1">
    <source>
        <dbReference type="PROSITE" id="PS50181"/>
    </source>
</evidence>
<dbReference type="SUPFAM" id="SSF81383">
    <property type="entry name" value="F-box domain"/>
    <property type="match status" value="1"/>
</dbReference>
<dbReference type="AlphaFoldDB" id="A0A498IYJ1"/>
<evidence type="ECO:0000313" key="3">
    <source>
        <dbReference type="Proteomes" id="UP000290289"/>
    </source>
</evidence>
<sequence>MEEIGGGSVAKKIMFLRRALTEELADERSNHERLVIAVHAVLLESGFVPIDPISGKQTDDQDRPHLLDKWSTLDQSQTMWVYYTLPQILQNWTNIEKSKGWTITGNYNVIEGGGGIQLMIQSRGNFVNVYPSLSGYRLGLYSPIHHLCLDEQRFCPAIEFLWANRDVDLGDRDLHQYQSPEKEILELWKISMDEIVLPFLIELCPMAGLPAPTVFMDLLPEIKRKIFESLSGVDILKVPGVCKKLRNLVNDDQEFWKHKFRSRVEG</sequence>
<organism evidence="2 3">
    <name type="scientific">Malus domestica</name>
    <name type="common">Apple</name>
    <name type="synonym">Pyrus malus</name>
    <dbReference type="NCBI Taxonomy" id="3750"/>
    <lineage>
        <taxon>Eukaryota</taxon>
        <taxon>Viridiplantae</taxon>
        <taxon>Streptophyta</taxon>
        <taxon>Embryophyta</taxon>
        <taxon>Tracheophyta</taxon>
        <taxon>Spermatophyta</taxon>
        <taxon>Magnoliopsida</taxon>
        <taxon>eudicotyledons</taxon>
        <taxon>Gunneridae</taxon>
        <taxon>Pentapetalae</taxon>
        <taxon>rosids</taxon>
        <taxon>fabids</taxon>
        <taxon>Rosales</taxon>
        <taxon>Rosaceae</taxon>
        <taxon>Amygdaloideae</taxon>
        <taxon>Maleae</taxon>
        <taxon>Malus</taxon>
    </lineage>
</organism>
<comment type="caution">
    <text evidence="2">The sequence shown here is derived from an EMBL/GenBank/DDBJ whole genome shotgun (WGS) entry which is preliminary data.</text>
</comment>
<evidence type="ECO:0000313" key="2">
    <source>
        <dbReference type="EMBL" id="RXH87214.1"/>
    </source>
</evidence>
<feature type="domain" description="F-box" evidence="1">
    <location>
        <begin position="212"/>
        <end position="259"/>
    </location>
</feature>
<reference evidence="2 3" key="1">
    <citation type="submission" date="2018-10" db="EMBL/GenBank/DDBJ databases">
        <title>A high-quality apple genome assembly.</title>
        <authorList>
            <person name="Hu J."/>
        </authorList>
    </citation>
    <scope>NUCLEOTIDE SEQUENCE [LARGE SCALE GENOMIC DNA]</scope>
    <source>
        <strain evidence="3">cv. HFTH1</strain>
        <tissue evidence="2">Young leaf</tissue>
    </source>
</reference>
<proteinExistence type="predicted"/>